<comment type="caution">
    <text evidence="1">The sequence shown here is derived from an EMBL/GenBank/DDBJ whole genome shotgun (WGS) entry which is preliminary data.</text>
</comment>
<dbReference type="GO" id="GO:0030246">
    <property type="term" value="F:carbohydrate binding"/>
    <property type="evidence" value="ECO:0007669"/>
    <property type="project" value="InterPro"/>
</dbReference>
<proteinExistence type="predicted"/>
<dbReference type="EMBL" id="WJJP01000387">
    <property type="protein sequence ID" value="MBD3325273.1"/>
    <property type="molecule type" value="Genomic_DNA"/>
</dbReference>
<dbReference type="InterPro" id="IPR013784">
    <property type="entry name" value="Carb-bd-like_fold"/>
</dbReference>
<sequence>MHKSKLRALWAVSLILMLMLIVPGCSDEGGDDSPTNPDGVGGLPADPGPGNLAGKVIGTISGQPLSNVIVSVGTQSAATGSDGTFRLDNVGEGILAVFLSGNTIYSRTVAVSTADGRSVPLDAIEMNSNFHLGFYRELARGNHPQEGDLYPTHRWVTNPTFFINTNSSAALDGVIDQDTINTVRNVLNEVVPIFTGGFHSSVRIETRNFATLESFANVPANSFIISFDDSLVDIGAYGITFTEPDFISPATSTINKTVLFLLDNDRFYKNPTDQNLITFEEIIAHEAGHGHGFRHTSLLPSVMVKVGEFGGVYSTFDRLHMAIMYARPGGNTDIDNDPIPEAKMIGRFPGRQVFVDQRANIPTSPDLLKKVRALNSFGMVRRYIAENH</sequence>
<organism evidence="1 2">
    <name type="scientific">candidate division KSB3 bacterium</name>
    <dbReference type="NCBI Taxonomy" id="2044937"/>
    <lineage>
        <taxon>Bacteria</taxon>
        <taxon>candidate division KSB3</taxon>
    </lineage>
</organism>
<dbReference type="SUPFAM" id="SSF55486">
    <property type="entry name" value="Metalloproteases ('zincins'), catalytic domain"/>
    <property type="match status" value="1"/>
</dbReference>
<reference evidence="1" key="1">
    <citation type="submission" date="2019-11" db="EMBL/GenBank/DDBJ databases">
        <title>Microbial mats filling the niche in hypersaline microbial mats.</title>
        <authorList>
            <person name="Wong H.L."/>
            <person name="Macleod F.I."/>
            <person name="White R.A. III"/>
            <person name="Burns B.P."/>
        </authorList>
    </citation>
    <scope>NUCLEOTIDE SEQUENCE</scope>
    <source>
        <strain evidence="1">Rbin_158</strain>
    </source>
</reference>
<dbReference type="Proteomes" id="UP000649604">
    <property type="component" value="Unassembled WGS sequence"/>
</dbReference>
<gene>
    <name evidence="1" type="ORF">GF339_11855</name>
</gene>
<dbReference type="SUPFAM" id="SSF49452">
    <property type="entry name" value="Starch-binding domain-like"/>
    <property type="match status" value="1"/>
</dbReference>
<evidence type="ECO:0000313" key="2">
    <source>
        <dbReference type="Proteomes" id="UP000649604"/>
    </source>
</evidence>
<protein>
    <recommendedName>
        <fullName evidence="3">Peptidase M10 metallopeptidase domain-containing protein</fullName>
    </recommendedName>
</protein>
<name>A0A9D5Q6D0_9BACT</name>
<dbReference type="AlphaFoldDB" id="A0A9D5Q6D0"/>
<accession>A0A9D5Q6D0</accession>
<evidence type="ECO:0000313" key="1">
    <source>
        <dbReference type="EMBL" id="MBD3325273.1"/>
    </source>
</evidence>
<evidence type="ECO:0008006" key="3">
    <source>
        <dbReference type="Google" id="ProtNLM"/>
    </source>
</evidence>